<dbReference type="EMBL" id="OBDY01000009">
    <property type="protein sequence ID" value="SNY48758.1"/>
    <property type="molecule type" value="Genomic_DNA"/>
</dbReference>
<protein>
    <submittedName>
        <fullName evidence="4">Pyrimidine deaminase domain of riboflavin biosynthesis-containing protein RibD</fullName>
    </submittedName>
</protein>
<dbReference type="InterPro" id="IPR016193">
    <property type="entry name" value="Cytidine_deaminase-like"/>
</dbReference>
<evidence type="ECO:0000259" key="3">
    <source>
        <dbReference type="PROSITE" id="PS51747"/>
    </source>
</evidence>
<name>A0A285ILC1_9ACTN</name>
<proteinExistence type="predicted"/>
<reference evidence="5" key="1">
    <citation type="submission" date="2017-09" db="EMBL/GenBank/DDBJ databases">
        <authorList>
            <person name="Varghese N."/>
            <person name="Submissions S."/>
        </authorList>
    </citation>
    <scope>NUCLEOTIDE SEQUENCE [LARGE SCALE GENOMIC DNA]</scope>
    <source>
        <strain evidence="5">CGMCC 4.6857</strain>
    </source>
</reference>
<organism evidence="4 5">
    <name type="scientific">Paractinoplanes atraurantiacus</name>
    <dbReference type="NCBI Taxonomy" id="1036182"/>
    <lineage>
        <taxon>Bacteria</taxon>
        <taxon>Bacillati</taxon>
        <taxon>Actinomycetota</taxon>
        <taxon>Actinomycetes</taxon>
        <taxon>Micromonosporales</taxon>
        <taxon>Micromonosporaceae</taxon>
        <taxon>Paractinoplanes</taxon>
    </lineage>
</organism>
<feature type="domain" description="CMP/dCMP-type deaminase" evidence="3">
    <location>
        <begin position="10"/>
        <end position="134"/>
    </location>
</feature>
<sequence length="339" mass="35801">MVGARGVGGRDDAYWMRQALLCAMAAEGRASPNPTVGAVIVKDGVLIAAGATEPYGGRHAERCAIDSVADRAVLRGATIYTTLEPCAHWGKQPPCADLVASCGFARCVSGLRDPDPRVAGVGLERVRAAGTEVGFGPLRNELLAWHLPYLTQRLTGRPLITAMTAAAAALPYRDRLRRQCDVLITGLPTVAPLEPGPWRGVIWWDLNGRTTNLTSDESRDLSAQARALGVPVILVAPRTSSLPNVTHVVPPAGSAAGWLRSYSASAELAAVIGEQPNWLLVDDYPELAGVLAAGHGLDVVHAFDGSRPPAGDLIEITQDELIAEYCAPELLSVLAGTTW</sequence>
<accession>A0A285ILC1</accession>
<evidence type="ECO:0000256" key="2">
    <source>
        <dbReference type="ARBA" id="ARBA00022833"/>
    </source>
</evidence>
<dbReference type="GO" id="GO:0008835">
    <property type="term" value="F:diaminohydroxyphosphoribosylaminopyrimidine deaminase activity"/>
    <property type="evidence" value="ECO:0007669"/>
    <property type="project" value="TreeGrafter"/>
</dbReference>
<dbReference type="Proteomes" id="UP000219612">
    <property type="component" value="Unassembled WGS sequence"/>
</dbReference>
<dbReference type="SUPFAM" id="SSF53927">
    <property type="entry name" value="Cytidine deaminase-like"/>
    <property type="match status" value="1"/>
</dbReference>
<dbReference type="InterPro" id="IPR002125">
    <property type="entry name" value="CMP_dCMP_dom"/>
</dbReference>
<keyword evidence="5" id="KW-1185">Reference proteome</keyword>
<keyword evidence="1" id="KW-0479">Metal-binding</keyword>
<evidence type="ECO:0000256" key="1">
    <source>
        <dbReference type="ARBA" id="ARBA00022723"/>
    </source>
</evidence>
<dbReference type="AlphaFoldDB" id="A0A285ILC1"/>
<dbReference type="Gene3D" id="3.40.140.10">
    <property type="entry name" value="Cytidine Deaminase, domain 2"/>
    <property type="match status" value="1"/>
</dbReference>
<dbReference type="InterPro" id="IPR016192">
    <property type="entry name" value="APOBEC/CMP_deaminase_Zn-bd"/>
</dbReference>
<dbReference type="CDD" id="cd01284">
    <property type="entry name" value="Riboflavin_deaminase-reductase"/>
    <property type="match status" value="1"/>
</dbReference>
<keyword evidence="2" id="KW-0862">Zinc</keyword>
<gene>
    <name evidence="4" type="ORF">SAMN05421748_109104</name>
</gene>
<dbReference type="PANTHER" id="PTHR11079">
    <property type="entry name" value="CYTOSINE DEAMINASE FAMILY MEMBER"/>
    <property type="match status" value="1"/>
</dbReference>
<dbReference type="Pfam" id="PF00383">
    <property type="entry name" value="dCMP_cyt_deam_1"/>
    <property type="match status" value="1"/>
</dbReference>
<dbReference type="PROSITE" id="PS00903">
    <property type="entry name" value="CYT_DCMP_DEAMINASES_1"/>
    <property type="match status" value="1"/>
</dbReference>
<evidence type="ECO:0000313" key="5">
    <source>
        <dbReference type="Proteomes" id="UP000219612"/>
    </source>
</evidence>
<dbReference type="GO" id="GO:0008270">
    <property type="term" value="F:zinc ion binding"/>
    <property type="evidence" value="ECO:0007669"/>
    <property type="project" value="InterPro"/>
</dbReference>
<dbReference type="PROSITE" id="PS51747">
    <property type="entry name" value="CYT_DCMP_DEAMINASES_2"/>
    <property type="match status" value="1"/>
</dbReference>
<dbReference type="PANTHER" id="PTHR11079:SF162">
    <property type="entry name" value="RIBOFLAVIN BIOSYNTHESIS PROTEIN PYRD, CHLOROPLASTIC"/>
    <property type="match status" value="1"/>
</dbReference>
<evidence type="ECO:0000313" key="4">
    <source>
        <dbReference type="EMBL" id="SNY48758.1"/>
    </source>
</evidence>